<feature type="transmembrane region" description="Helical" evidence="7">
    <location>
        <begin position="309"/>
        <end position="328"/>
    </location>
</feature>
<dbReference type="InterPro" id="IPR010290">
    <property type="entry name" value="TM_effector"/>
</dbReference>
<dbReference type="AlphaFoldDB" id="A0A2A8GSA2"/>
<evidence type="ECO:0000256" key="6">
    <source>
        <dbReference type="ARBA" id="ARBA00023136"/>
    </source>
</evidence>
<dbReference type="PROSITE" id="PS50850">
    <property type="entry name" value="MFS"/>
    <property type="match status" value="1"/>
</dbReference>
<dbReference type="Gene3D" id="1.20.1250.20">
    <property type="entry name" value="MFS general substrate transporter like domains"/>
    <property type="match status" value="1"/>
</dbReference>
<comment type="subcellular location">
    <subcellularLocation>
        <location evidence="1">Cell membrane</location>
        <topology evidence="1">Multi-pass membrane protein</topology>
    </subcellularLocation>
</comment>
<feature type="transmembrane region" description="Helical" evidence="7">
    <location>
        <begin position="375"/>
        <end position="391"/>
    </location>
</feature>
<dbReference type="SUPFAM" id="SSF103473">
    <property type="entry name" value="MFS general substrate transporter"/>
    <property type="match status" value="1"/>
</dbReference>
<accession>C3AWM1</accession>
<evidence type="ECO:0000313" key="10">
    <source>
        <dbReference type="Proteomes" id="UP001248134"/>
    </source>
</evidence>
<dbReference type="PANTHER" id="PTHR23513">
    <property type="entry name" value="INTEGRAL MEMBRANE EFFLUX PROTEIN-RELATED"/>
    <property type="match status" value="1"/>
</dbReference>
<keyword evidence="6 7" id="KW-0472">Membrane</keyword>
<evidence type="ECO:0000256" key="2">
    <source>
        <dbReference type="ARBA" id="ARBA00022448"/>
    </source>
</evidence>
<proteinExistence type="predicted"/>
<dbReference type="CDD" id="cd06173">
    <property type="entry name" value="MFS_MefA_like"/>
    <property type="match status" value="1"/>
</dbReference>
<keyword evidence="2" id="KW-0813">Transport</keyword>
<dbReference type="GO" id="GO:0005886">
    <property type="term" value="C:plasma membrane"/>
    <property type="evidence" value="ECO:0007669"/>
    <property type="project" value="UniProtKB-SubCell"/>
</dbReference>
<reference evidence="9" key="1">
    <citation type="submission" date="2019-07" db="EMBL/GenBank/DDBJ databases">
        <title>Phylogenomic Reclassification of ATCC Bacillus Strains and Various Taxa within the Genus Bacillus.</title>
        <authorList>
            <person name="Riojas M.A."/>
            <person name="Frank A.M."/>
            <person name="Fenn S.L."/>
            <person name="King S.P."/>
            <person name="Brower S.M."/>
            <person name="Hazbon M.H."/>
        </authorList>
    </citation>
    <scope>NUCLEOTIDE SEQUENCE</scope>
    <source>
        <strain evidence="9">NR-12239</strain>
    </source>
</reference>
<gene>
    <name evidence="9" type="ORF">FOS08_27285</name>
</gene>
<dbReference type="EMBL" id="VLYX01000064">
    <property type="protein sequence ID" value="MDR4329416.1"/>
    <property type="molecule type" value="Genomic_DNA"/>
</dbReference>
<keyword evidence="3" id="KW-1003">Cell membrane</keyword>
<evidence type="ECO:0000256" key="7">
    <source>
        <dbReference type="SAM" id="Phobius"/>
    </source>
</evidence>
<keyword evidence="4 7" id="KW-0812">Transmembrane</keyword>
<evidence type="ECO:0000256" key="4">
    <source>
        <dbReference type="ARBA" id="ARBA00022692"/>
    </source>
</evidence>
<dbReference type="PANTHER" id="PTHR23513:SF6">
    <property type="entry name" value="MAJOR FACILITATOR SUPERFAMILY ASSOCIATED DOMAIN-CONTAINING PROTEIN"/>
    <property type="match status" value="1"/>
</dbReference>
<feature type="transmembrane region" description="Helical" evidence="7">
    <location>
        <begin position="283"/>
        <end position="302"/>
    </location>
</feature>
<feature type="transmembrane region" description="Helical" evidence="7">
    <location>
        <begin position="65"/>
        <end position="90"/>
    </location>
</feature>
<feature type="transmembrane region" description="Helical" evidence="7">
    <location>
        <begin position="102"/>
        <end position="122"/>
    </location>
</feature>
<sequence length="422" mass="45462">MTIKKETNLNSPLQSKETSGNVLSTITQLPSIYVIFVFGLLISRVGDSLYTFALPWIAYELTGSAVIMSSLFAIGVLPIVLFGPIVGVVVDRCDRRKLMWTADLGCIALVAFIPILHMLGLLQIWHLYVVSFILAILSMLFDVATVTVIPHIAGQSLTRANSAYQMVNQIASLTGPALAGIIIAVIGGLNALWINVLSFVATLIVVLLLPKIEKRKPMDKAGNLLGNLGNDMKEGFKWLLNDRLNLALSFQAMVGNFGASAILGALMYYLLSTLHLSAEQSGLNYTLIGVGGLLGSIIVVPLEQRFRRGILIPVLLGIGAIGLTYAIWSKYWLAPGIAFGIAMICNIAWNTIVASVRQETVPTDMQGRVLGFSRVLTRLAMPLGALAGGVISDFNPVAIFILASATKFIEVIIALTSPIRKL</sequence>
<dbReference type="Pfam" id="PF05977">
    <property type="entry name" value="MFS_3"/>
    <property type="match status" value="1"/>
</dbReference>
<evidence type="ECO:0000313" key="9">
    <source>
        <dbReference type="EMBL" id="MDR4329416.1"/>
    </source>
</evidence>
<evidence type="ECO:0000256" key="1">
    <source>
        <dbReference type="ARBA" id="ARBA00004651"/>
    </source>
</evidence>
<dbReference type="InterPro" id="IPR036259">
    <property type="entry name" value="MFS_trans_sf"/>
</dbReference>
<feature type="transmembrane region" description="Helical" evidence="7">
    <location>
        <begin position="397"/>
        <end position="416"/>
    </location>
</feature>
<name>A0A2A8GSA2_9BACI</name>
<feature type="domain" description="Major facilitator superfamily (MFS) profile" evidence="8">
    <location>
        <begin position="32"/>
        <end position="422"/>
    </location>
</feature>
<feature type="transmembrane region" description="Helical" evidence="7">
    <location>
        <begin position="21"/>
        <end position="45"/>
    </location>
</feature>
<feature type="transmembrane region" description="Helical" evidence="7">
    <location>
        <begin position="166"/>
        <end position="186"/>
    </location>
</feature>
<organism evidence="9 10">
    <name type="scientific">Bacillus pseudomycoides</name>
    <dbReference type="NCBI Taxonomy" id="64104"/>
    <lineage>
        <taxon>Bacteria</taxon>
        <taxon>Bacillati</taxon>
        <taxon>Bacillota</taxon>
        <taxon>Bacilli</taxon>
        <taxon>Bacillales</taxon>
        <taxon>Bacillaceae</taxon>
        <taxon>Bacillus</taxon>
        <taxon>Bacillus cereus group</taxon>
    </lineage>
</organism>
<evidence type="ECO:0000259" key="8">
    <source>
        <dbReference type="PROSITE" id="PS50850"/>
    </source>
</evidence>
<feature type="transmembrane region" description="Helical" evidence="7">
    <location>
        <begin position="192"/>
        <end position="210"/>
    </location>
</feature>
<feature type="transmembrane region" description="Helical" evidence="7">
    <location>
        <begin position="334"/>
        <end position="354"/>
    </location>
</feature>
<comment type="caution">
    <text evidence="9">The sequence shown here is derived from an EMBL/GenBank/DDBJ whole genome shotgun (WGS) entry which is preliminary data.</text>
</comment>
<protein>
    <submittedName>
        <fullName evidence="9">MFS transporter</fullName>
    </submittedName>
</protein>
<keyword evidence="5 7" id="KW-1133">Transmembrane helix</keyword>
<dbReference type="InterPro" id="IPR020846">
    <property type="entry name" value="MFS_dom"/>
</dbReference>
<feature type="transmembrane region" description="Helical" evidence="7">
    <location>
        <begin position="128"/>
        <end position="154"/>
    </location>
</feature>
<dbReference type="Proteomes" id="UP001248134">
    <property type="component" value="Unassembled WGS sequence"/>
</dbReference>
<feature type="transmembrane region" description="Helical" evidence="7">
    <location>
        <begin position="246"/>
        <end position="271"/>
    </location>
</feature>
<accession>A0A2A8GSA2</accession>
<evidence type="ECO:0000256" key="3">
    <source>
        <dbReference type="ARBA" id="ARBA00022475"/>
    </source>
</evidence>
<dbReference type="GO" id="GO:0022857">
    <property type="term" value="F:transmembrane transporter activity"/>
    <property type="evidence" value="ECO:0007669"/>
    <property type="project" value="InterPro"/>
</dbReference>
<evidence type="ECO:0000256" key="5">
    <source>
        <dbReference type="ARBA" id="ARBA00022989"/>
    </source>
</evidence>